<dbReference type="GO" id="GO:0003824">
    <property type="term" value="F:catalytic activity"/>
    <property type="evidence" value="ECO:0007669"/>
    <property type="project" value="InterPro"/>
</dbReference>
<dbReference type="SMART" id="SM00824">
    <property type="entry name" value="PKS_TE"/>
    <property type="match status" value="1"/>
</dbReference>
<keyword evidence="6" id="KW-1185">Reference proteome</keyword>
<dbReference type="Pfam" id="PF00501">
    <property type="entry name" value="AMP-binding"/>
    <property type="match status" value="2"/>
</dbReference>
<dbReference type="NCBIfam" id="TIGR01733">
    <property type="entry name" value="AA-adenyl-dom"/>
    <property type="match status" value="2"/>
</dbReference>
<dbReference type="GO" id="GO:0005737">
    <property type="term" value="C:cytoplasm"/>
    <property type="evidence" value="ECO:0007669"/>
    <property type="project" value="TreeGrafter"/>
</dbReference>
<dbReference type="InterPro" id="IPR001242">
    <property type="entry name" value="Condensation_dom"/>
</dbReference>
<dbReference type="Gene3D" id="2.30.38.10">
    <property type="entry name" value="Luciferase, Domain 3"/>
    <property type="match status" value="2"/>
</dbReference>
<name>A0A1M4TI69_9GAMM</name>
<dbReference type="GO" id="GO:0031177">
    <property type="term" value="F:phosphopantetheine binding"/>
    <property type="evidence" value="ECO:0007669"/>
    <property type="project" value="TreeGrafter"/>
</dbReference>
<dbReference type="Pfam" id="PF00975">
    <property type="entry name" value="Thioesterase"/>
    <property type="match status" value="1"/>
</dbReference>
<dbReference type="InterPro" id="IPR036736">
    <property type="entry name" value="ACP-like_sf"/>
</dbReference>
<dbReference type="Proteomes" id="UP000184517">
    <property type="component" value="Unassembled WGS sequence"/>
</dbReference>
<dbReference type="GO" id="GO:0044550">
    <property type="term" value="P:secondary metabolite biosynthetic process"/>
    <property type="evidence" value="ECO:0007669"/>
    <property type="project" value="UniProtKB-ARBA"/>
</dbReference>
<feature type="domain" description="Carrier" evidence="4">
    <location>
        <begin position="997"/>
        <end position="1071"/>
    </location>
</feature>
<dbReference type="PROSITE" id="PS50075">
    <property type="entry name" value="CARRIER"/>
    <property type="match status" value="2"/>
</dbReference>
<accession>A0A1M4TI69</accession>
<dbReference type="FunFam" id="3.40.50.980:FF:000001">
    <property type="entry name" value="Non-ribosomal peptide synthetase"/>
    <property type="match status" value="1"/>
</dbReference>
<protein>
    <submittedName>
        <fullName evidence="5">Amino acid adenylation domain-containing protein</fullName>
    </submittedName>
</protein>
<dbReference type="FunFam" id="3.40.50.12780:FF:000012">
    <property type="entry name" value="Non-ribosomal peptide synthetase"/>
    <property type="match status" value="1"/>
</dbReference>
<dbReference type="InterPro" id="IPR009081">
    <property type="entry name" value="PP-bd_ACP"/>
</dbReference>
<evidence type="ECO:0000313" key="6">
    <source>
        <dbReference type="Proteomes" id="UP000184517"/>
    </source>
</evidence>
<dbReference type="InterPro" id="IPR029058">
    <property type="entry name" value="AB_hydrolase_fold"/>
</dbReference>
<dbReference type="InterPro" id="IPR023213">
    <property type="entry name" value="CAT-like_dom_sf"/>
</dbReference>
<evidence type="ECO:0000256" key="2">
    <source>
        <dbReference type="ARBA" id="ARBA00022450"/>
    </source>
</evidence>
<dbReference type="InterPro" id="IPR001031">
    <property type="entry name" value="Thioesterase"/>
</dbReference>
<dbReference type="OrthoDB" id="9757559at2"/>
<dbReference type="PROSITE" id="PS00012">
    <property type="entry name" value="PHOSPHOPANTETHEINE"/>
    <property type="match status" value="1"/>
</dbReference>
<dbReference type="CDD" id="cd17646">
    <property type="entry name" value="A_NRPS_AB3403-like"/>
    <property type="match status" value="1"/>
</dbReference>
<evidence type="ECO:0000259" key="4">
    <source>
        <dbReference type="PROSITE" id="PS50075"/>
    </source>
</evidence>
<dbReference type="SUPFAM" id="SSF53474">
    <property type="entry name" value="alpha/beta-Hydrolases"/>
    <property type="match status" value="1"/>
</dbReference>
<dbReference type="Pfam" id="PF00668">
    <property type="entry name" value="Condensation"/>
    <property type="match status" value="2"/>
</dbReference>
<dbReference type="InterPro" id="IPR000873">
    <property type="entry name" value="AMP-dep_synth/lig_dom"/>
</dbReference>
<keyword evidence="3" id="KW-0597">Phosphoprotein</keyword>
<dbReference type="PROSITE" id="PS00455">
    <property type="entry name" value="AMP_BINDING"/>
    <property type="match status" value="2"/>
</dbReference>
<feature type="domain" description="Carrier" evidence="4">
    <location>
        <begin position="2092"/>
        <end position="2167"/>
    </location>
</feature>
<dbReference type="FunFam" id="3.30.300.30:FF:000010">
    <property type="entry name" value="Enterobactin synthetase component F"/>
    <property type="match status" value="1"/>
</dbReference>
<comment type="cofactor">
    <cofactor evidence="1">
        <name>pantetheine 4'-phosphate</name>
        <dbReference type="ChEBI" id="CHEBI:47942"/>
    </cofactor>
</comment>
<dbReference type="SUPFAM" id="SSF52777">
    <property type="entry name" value="CoA-dependent acyltransferases"/>
    <property type="match status" value="4"/>
</dbReference>
<evidence type="ECO:0000256" key="3">
    <source>
        <dbReference type="ARBA" id="ARBA00022553"/>
    </source>
</evidence>
<dbReference type="Gene3D" id="3.40.50.1820">
    <property type="entry name" value="alpha/beta hydrolase"/>
    <property type="match status" value="2"/>
</dbReference>
<dbReference type="InterPro" id="IPR045851">
    <property type="entry name" value="AMP-bd_C_sf"/>
</dbReference>
<dbReference type="InterPro" id="IPR006162">
    <property type="entry name" value="Ppantetheine_attach_site"/>
</dbReference>
<dbReference type="Gene3D" id="3.30.559.30">
    <property type="entry name" value="Nonribosomal peptide synthetase, condensation domain"/>
    <property type="match status" value="2"/>
</dbReference>
<dbReference type="Gene3D" id="3.30.559.10">
    <property type="entry name" value="Chloramphenicol acetyltransferase-like domain"/>
    <property type="match status" value="2"/>
</dbReference>
<dbReference type="Gene3D" id="3.40.50.980">
    <property type="match status" value="4"/>
</dbReference>
<organism evidence="5 6">
    <name type="scientific">Marinomonas polaris DSM 16579</name>
    <dbReference type="NCBI Taxonomy" id="1122206"/>
    <lineage>
        <taxon>Bacteria</taxon>
        <taxon>Pseudomonadati</taxon>
        <taxon>Pseudomonadota</taxon>
        <taxon>Gammaproteobacteria</taxon>
        <taxon>Oceanospirillales</taxon>
        <taxon>Oceanospirillaceae</taxon>
        <taxon>Marinomonas</taxon>
    </lineage>
</organism>
<keyword evidence="2" id="KW-0596">Phosphopantetheine</keyword>
<dbReference type="FunFam" id="3.40.50.980:FF:000002">
    <property type="entry name" value="Enterobactin synthetase component F"/>
    <property type="match status" value="1"/>
</dbReference>
<dbReference type="CDD" id="cd05930">
    <property type="entry name" value="A_NRPS"/>
    <property type="match status" value="1"/>
</dbReference>
<sequence length="2461" mass="275853">MRSKRLPLTNTQQGIWLADQVSEDKHLYTISHCLEMKGNIQSGYLEQAIRLALGEADTVLAHYGDGKQTLLDPKEANKIHIEKINLTRNNAGREQALAIMQADTEQDLPLTNDGQKPLQKQILISITENGHSVWLWYQRYHHIMLDGFSFTVLTKRVAEIYNHLLKKQPISNSPFTSVAQVIDEESTYQESERYQNDKIFWTDYCIDMPSPASLSNTPTINDLGKSSLIRHITPITPNQLEKLNVLADSIKSSNAELLMSLITSYLFRVTGQTSQVIGMPFMRRLGSVSVSSVAPMVNVLPMKIDLEPHMQWHDITQAFKRSLKTIRRHQNYSAEQIQRDIGKVGSSGLYNTLINYKQFDYELNFAGIAGITHHLATGPVDDFEFSIIVEKEKTYFELRANARKYNRAALEQHGLRLFTMLTNWLKAPETPLAQLSILPEEERKALIEWGKGRQFEPENVSNILDVFWQQVVDKPEATALVCRHPDEDIETRFTFLELGQAINRLSHFLLAHPSLQKTEGKTVIACAMPRSAQSVIAMMSILNTGATYLPLDLDYPKERMEMMCEDTDPVLLLTHSSVSLGLNMPVINLDDESFVSLLATHPDTHITEADRPTPSKDDIAYVIFTSGSTGRPKGVMNTHAAMLNLLLSHQESIYRPAQKVVQERHPGRALRAAHTHSFSFDSSWLQIFWLIQGEELYVFDEETRRDAYAIVEEVHKIKIDAMDLPPSLLAQLLNNGLMADQSGTSNHQPSLILIGGEACPAALWQQLRSYPKLKSHNLYGPTEYTVDTLRADLTQHNMPIIGRPIANTQTYILDTQLQLAPIGVLGELYISGAGLAHGYLARAELSASRFIADPFSDQAGTRMYRTGDIVRWNQEGYVEFMGRGDDQVKIRGYRVEIGEVENALSKLEHVESAIIIAEALNNSHRLIGYCVIPGLSTEQQQDHGQILLAELRNNLPDYMVPSSLCVMSSFPRNVSGKVDKKALPKIDVQTSLEAKALPENEDEIRLCDCFSKVLKIDKIGTTDDFFVLGGDSISAIMLCTELRNTGYTLRPSQVFKLRTPRQIAIEITPISDTSSSDNIKKWALSQDQLSTLSLHYEPIGDIAPLLPLQKGMLFETMMDTASGNYNAYTRLNFTGEMDLSTLQDALNALLVRYPQLAGAFDSEHLAEPVFIIPDTQQQTWQWPLSTHDISFYPDDKKSAALEELEQTLLKTQHKTDTFCSMIHAAYVDLGKDETTGKPKSALILIVHHLIIDGWSTPLLLRSLLDAYQQQTNSLSPIPNSYTEVIKQLYNRDQQTSLKKWQEVIHQAQPCLLFEQRQDEVNEFKLSLNHTTSKQLMSQLKERGVTLNVFMQALWAQALNLLSGKEDIIFGSPVSGRSSNILGIEDQVGLFLNTLPIRVMIDPTLSLWEQLPIMQERHIELLEHDAIGLAEIQNITGNQTLFDTLLVVENYPDSGYLDTKLQGKDGNPLTVSDIHNRGYSHYPLALLVLPGEEITFLIENRGALTHFEVEALAHRLQQTIEICLKDPRRPLCRYESLSSQEVRFITRINDTKQSVPELTLQSALAIQAQTTPEALCLSDQQHQLNYQEARYQVQVLASKLRNEGVTEGHIVAVALPRSCHLSLAIWAIIEVGAAYLPLDLGYPDDRLAYMLDDASPVLLVTQSSQKNRFLNINTNIKRLAFDELFDQSYDKNSAHQYKNTKPIAASAITGEHPAYLIYTSGTTGRPKGVLVSHKAIINRILWMQHEYHLTPDDVVLQKTPCSFDVSVWEFFWAPMVGASLVMAAPEAHRDPELLMQTIDQYAISTLHFVPSMLAIFTASMQSKDDNSPTCKSLKQVFCSGEALLKTQAIAFKDCSNAQLHNLYGPTEAAVDVTYKPAFEDLSSHGQGVAIGKPVWNTELRVLDQYLRPVPIGATGELYLCGTQLAIGYLDRPELNCVRFVADPFGQAGDRMYRTGDIVRWLENGDIEYLGRADNQIKIRGQRIELGEIETLLLQQNTIEQAVVVARTLNNETANKTGQDNRQLVAYLTLNASTNYDESAVKLALSEELPSHMLPVAYVILDSLPLSANGKLDRNALPEPNIAKNTLTSNVSRAPSIGLESQLARLFTTLLGIENIKAEDDFFALGGHSLLAMRLAADIRREVKRPITVGQIMVTSTVAKLARLLSKDTEQHSREKLEAMMDGSNAMTASNANGFDHLIYLREGQGAPLFCFYPGSGFAWQYSVLSRYLKGEHPIIGLQSPRPNGIIASSATMEELIDQQLHIIRQEQAYGPYYLLGYSLGGTVAYGVAAKLREIGEDVRFLGLLDTYPAEVHDWNAPQGEEAAMYAEREQTQLLSTAITDEDPSEMTLFVKQEQNQMLEQILANYKDAVRLLKKATTPTYDARVNIFIAQKSLPDYINPTIDWPPYADQVCFHTLAHCSHEDILSPEHLKTLGPLLNQLIHDAKQDPSLNLKDRSDTSSELA</sequence>
<reference evidence="6" key="1">
    <citation type="submission" date="2016-11" db="EMBL/GenBank/DDBJ databases">
        <authorList>
            <person name="Varghese N."/>
            <person name="Submissions S."/>
        </authorList>
    </citation>
    <scope>NUCLEOTIDE SEQUENCE [LARGE SCALE GENOMIC DNA]</scope>
    <source>
        <strain evidence="6">DSM 16579</strain>
    </source>
</reference>
<evidence type="ECO:0000256" key="1">
    <source>
        <dbReference type="ARBA" id="ARBA00001957"/>
    </source>
</evidence>
<dbReference type="InterPro" id="IPR020845">
    <property type="entry name" value="AMP-binding_CS"/>
</dbReference>
<proteinExistence type="predicted"/>
<dbReference type="PANTHER" id="PTHR45527:SF1">
    <property type="entry name" value="FATTY ACID SYNTHASE"/>
    <property type="match status" value="1"/>
</dbReference>
<dbReference type="Pfam" id="PF00550">
    <property type="entry name" value="PP-binding"/>
    <property type="match status" value="2"/>
</dbReference>
<dbReference type="SUPFAM" id="SSF47336">
    <property type="entry name" value="ACP-like"/>
    <property type="match status" value="2"/>
</dbReference>
<dbReference type="Gene3D" id="3.30.300.30">
    <property type="match status" value="2"/>
</dbReference>
<dbReference type="SUPFAM" id="SSF56801">
    <property type="entry name" value="Acetyl-CoA synthetase-like"/>
    <property type="match status" value="2"/>
</dbReference>
<gene>
    <name evidence="5" type="ORF">SAMN02745753_00296</name>
</gene>
<evidence type="ECO:0000313" key="5">
    <source>
        <dbReference type="EMBL" id="SHE44173.1"/>
    </source>
</evidence>
<dbReference type="EMBL" id="FQVF01000002">
    <property type="protein sequence ID" value="SHE44173.1"/>
    <property type="molecule type" value="Genomic_DNA"/>
</dbReference>
<dbReference type="GO" id="GO:0043041">
    <property type="term" value="P:amino acid activation for nonribosomal peptide biosynthetic process"/>
    <property type="evidence" value="ECO:0007669"/>
    <property type="project" value="TreeGrafter"/>
</dbReference>
<dbReference type="FunFam" id="2.30.38.10:FF:000001">
    <property type="entry name" value="Non-ribosomal peptide synthetase PvdI"/>
    <property type="match status" value="2"/>
</dbReference>
<dbReference type="PANTHER" id="PTHR45527">
    <property type="entry name" value="NONRIBOSOMAL PEPTIDE SYNTHETASE"/>
    <property type="match status" value="1"/>
</dbReference>
<dbReference type="InterPro" id="IPR020802">
    <property type="entry name" value="TesA-like"/>
</dbReference>
<dbReference type="InterPro" id="IPR010071">
    <property type="entry name" value="AA_adenyl_dom"/>
</dbReference>
<dbReference type="STRING" id="1122206.SAMN02745753_00296"/>
<dbReference type="RefSeq" id="WP_072837944.1">
    <property type="nucleotide sequence ID" value="NZ_FQVF01000002.1"/>
</dbReference>